<evidence type="ECO:0000256" key="2">
    <source>
        <dbReference type="PROSITE-ProRule" id="PRU00176"/>
    </source>
</evidence>
<dbReference type="Pfam" id="PF02136">
    <property type="entry name" value="NTF2"/>
    <property type="match status" value="1"/>
</dbReference>
<keyword evidence="1 2" id="KW-0694">RNA-binding</keyword>
<gene>
    <name evidence="6" type="ORF">GSTUAT00006651001</name>
</gene>
<dbReference type="PROSITE" id="PS50177">
    <property type="entry name" value="NTF2_DOMAIN"/>
    <property type="match status" value="1"/>
</dbReference>
<dbReference type="GO" id="GO:0016579">
    <property type="term" value="P:protein deubiquitination"/>
    <property type="evidence" value="ECO:0007669"/>
    <property type="project" value="TreeGrafter"/>
</dbReference>
<dbReference type="SUPFAM" id="SSF54427">
    <property type="entry name" value="NTF2-like"/>
    <property type="match status" value="1"/>
</dbReference>
<evidence type="ECO:0000313" key="7">
    <source>
        <dbReference type="Proteomes" id="UP001412239"/>
    </source>
</evidence>
<dbReference type="InterPro" id="IPR032710">
    <property type="entry name" value="NTF2-like_dom_sf"/>
</dbReference>
<feature type="compositionally biased region" description="Basic and acidic residues" evidence="3">
    <location>
        <begin position="311"/>
        <end position="327"/>
    </location>
</feature>
<dbReference type="GO" id="GO:0034517">
    <property type="term" value="P:ribophagy"/>
    <property type="evidence" value="ECO:0007669"/>
    <property type="project" value="TreeGrafter"/>
</dbReference>
<dbReference type="PROSITE" id="PS50102">
    <property type="entry name" value="RRM"/>
    <property type="match status" value="1"/>
</dbReference>
<dbReference type="GO" id="GO:0003729">
    <property type="term" value="F:mRNA binding"/>
    <property type="evidence" value="ECO:0007669"/>
    <property type="project" value="TreeGrafter"/>
</dbReference>
<keyword evidence="7" id="KW-1185">Reference proteome</keyword>
<dbReference type="InterPro" id="IPR000504">
    <property type="entry name" value="RRM_dom"/>
</dbReference>
<feature type="compositionally biased region" description="Low complexity" evidence="3">
    <location>
        <begin position="364"/>
        <end position="406"/>
    </location>
</feature>
<evidence type="ECO:0000259" key="5">
    <source>
        <dbReference type="PROSITE" id="PS50177"/>
    </source>
</evidence>
<feature type="domain" description="RRM" evidence="4">
    <location>
        <begin position="435"/>
        <end position="506"/>
    </location>
</feature>
<organism evidence="6 7">
    <name type="scientific">Tuber aestivum</name>
    <name type="common">summer truffle</name>
    <dbReference type="NCBI Taxonomy" id="59557"/>
    <lineage>
        <taxon>Eukaryota</taxon>
        <taxon>Fungi</taxon>
        <taxon>Dikarya</taxon>
        <taxon>Ascomycota</taxon>
        <taxon>Pezizomycotina</taxon>
        <taxon>Pezizomycetes</taxon>
        <taxon>Pezizales</taxon>
        <taxon>Tuberaceae</taxon>
        <taxon>Tuber</taxon>
    </lineage>
</organism>
<dbReference type="SMART" id="SM00360">
    <property type="entry name" value="RRM"/>
    <property type="match status" value="1"/>
</dbReference>
<dbReference type="GO" id="GO:0005829">
    <property type="term" value="C:cytosol"/>
    <property type="evidence" value="ECO:0007669"/>
    <property type="project" value="TreeGrafter"/>
</dbReference>
<dbReference type="Gene3D" id="3.10.450.50">
    <property type="match status" value="1"/>
</dbReference>
<dbReference type="GO" id="GO:1990904">
    <property type="term" value="C:ribonucleoprotein complex"/>
    <property type="evidence" value="ECO:0007669"/>
    <property type="project" value="TreeGrafter"/>
</dbReference>
<evidence type="ECO:0000259" key="4">
    <source>
        <dbReference type="PROSITE" id="PS50102"/>
    </source>
</evidence>
<evidence type="ECO:0000313" key="6">
    <source>
        <dbReference type="EMBL" id="CUS09225.1"/>
    </source>
</evidence>
<protein>
    <recommendedName>
        <fullName evidence="8">NTF2 domain-containing protein</fullName>
    </recommendedName>
</protein>
<dbReference type="InterPro" id="IPR012677">
    <property type="entry name" value="Nucleotide-bd_a/b_plait_sf"/>
</dbReference>
<feature type="compositionally biased region" description="Low complexity" evidence="3">
    <location>
        <begin position="426"/>
        <end position="437"/>
    </location>
</feature>
<proteinExistence type="predicted"/>
<dbReference type="PANTHER" id="PTHR10693:SF20">
    <property type="entry name" value="AT27578P"/>
    <property type="match status" value="1"/>
</dbReference>
<dbReference type="GO" id="GO:1990861">
    <property type="term" value="C:Ubp3-Bre5 deubiquitination complex"/>
    <property type="evidence" value="ECO:0007669"/>
    <property type="project" value="TreeGrafter"/>
</dbReference>
<dbReference type="InterPro" id="IPR002075">
    <property type="entry name" value="NTF2_dom"/>
</dbReference>
<dbReference type="CDD" id="cd00590">
    <property type="entry name" value="RRM_SF"/>
    <property type="match status" value="1"/>
</dbReference>
<feature type="region of interest" description="Disordered" evidence="3">
    <location>
        <begin position="1"/>
        <end position="56"/>
    </location>
</feature>
<dbReference type="Proteomes" id="UP001412239">
    <property type="component" value="Unassembled WGS sequence"/>
</dbReference>
<name>A0A292PR92_9PEZI</name>
<sequence>MASPQPPAAPTNGSCPQQVDPQSFSTNQTPASSTGGYQGQTASQHSESNTGNSDVPKDEVGWYFVEQYYTTLNKTPERLHLFYNKTSSFVWGTEGENLQLAHGRSAIQDKIASYEFKDCKVRVSNVDAQSSADDGIVIQVLGEMSNNGLPNRKFSQTFFLAKQPNGYYVLNDIFRYLKDDEDTEGGEYDEHMAEEVAEVAEVAEAITEEVIEAIEDLGLKETATTELEVQENKVALEEITTIEPALPIPGAQGLPPPINGGANGSSIEAPAEEPEAEVQPDPEPEPEPEAEEPAVPPAEVVSEEPAPPVIEEIKPAPALEKEPERRAITPVPLAPPVPTGPPKPTTWASIIAKSATPGAPPAVPQSITPPQVQQVQQTQPPQAQNSATPATSTTASSATPSTPTTPRGGSQWHITESKRHSRPPFTSTGTSAGQTSAYVRNVTEGVSDRALEDALTKFGGLERFEVNRAKNCAFVEFETSAGFTAANASNPHKIGDANIYVEERRPRGPPSGSGYSGGRGPFGNRDSRTGGQGRGFSSRDGARSEGRGSRGGARGNYNQTRGATGRPGSSTPTTSS</sequence>
<feature type="compositionally biased region" description="Acidic residues" evidence="3">
    <location>
        <begin position="270"/>
        <end position="292"/>
    </location>
</feature>
<dbReference type="InterPro" id="IPR018222">
    <property type="entry name" value="Nuclear_transport_factor_2_euk"/>
</dbReference>
<dbReference type="InterPro" id="IPR035979">
    <property type="entry name" value="RBD_domain_sf"/>
</dbReference>
<dbReference type="EMBL" id="LN891091">
    <property type="protein sequence ID" value="CUS09225.1"/>
    <property type="molecule type" value="Genomic_DNA"/>
</dbReference>
<feature type="compositionally biased region" description="Polar residues" evidence="3">
    <location>
        <begin position="11"/>
        <end position="53"/>
    </location>
</feature>
<reference evidence="6" key="1">
    <citation type="submission" date="2015-10" db="EMBL/GenBank/DDBJ databases">
        <authorList>
            <person name="Regsiter A."/>
            <person name="william w."/>
        </authorList>
    </citation>
    <scope>NUCLEOTIDE SEQUENCE</scope>
    <source>
        <strain evidence="6">Montdore</strain>
    </source>
</reference>
<dbReference type="AlphaFoldDB" id="A0A292PR92"/>
<feature type="compositionally biased region" description="Low complexity" evidence="3">
    <location>
        <begin position="564"/>
        <end position="576"/>
    </location>
</feature>
<dbReference type="PANTHER" id="PTHR10693">
    <property type="entry name" value="RAS GTPASE-ACTIVATING PROTEIN-BINDING PROTEIN"/>
    <property type="match status" value="1"/>
</dbReference>
<feature type="region of interest" description="Disordered" evidence="3">
    <location>
        <begin position="246"/>
        <end position="439"/>
    </location>
</feature>
<evidence type="ECO:0000256" key="3">
    <source>
        <dbReference type="SAM" id="MobiDB-lite"/>
    </source>
</evidence>
<dbReference type="CDD" id="cd00780">
    <property type="entry name" value="NTF2"/>
    <property type="match status" value="1"/>
</dbReference>
<accession>A0A292PR92</accession>
<dbReference type="FunFam" id="3.10.450.50:FF:000003">
    <property type="entry name" value="Nuclear transport factor 2 family protein"/>
    <property type="match status" value="1"/>
</dbReference>
<dbReference type="SUPFAM" id="SSF54928">
    <property type="entry name" value="RNA-binding domain, RBD"/>
    <property type="match status" value="1"/>
</dbReference>
<dbReference type="Pfam" id="PF00076">
    <property type="entry name" value="RRM_1"/>
    <property type="match status" value="1"/>
</dbReference>
<feature type="domain" description="NTF2" evidence="5">
    <location>
        <begin position="60"/>
        <end position="176"/>
    </location>
</feature>
<evidence type="ECO:0000256" key="1">
    <source>
        <dbReference type="ARBA" id="ARBA00022884"/>
    </source>
</evidence>
<feature type="region of interest" description="Disordered" evidence="3">
    <location>
        <begin position="485"/>
        <end position="576"/>
    </location>
</feature>
<dbReference type="InterPro" id="IPR039539">
    <property type="entry name" value="Ras_GTPase_bind_prot"/>
</dbReference>
<evidence type="ECO:0008006" key="8">
    <source>
        <dbReference type="Google" id="ProtNLM"/>
    </source>
</evidence>
<feature type="compositionally biased region" description="Pro residues" evidence="3">
    <location>
        <begin position="332"/>
        <end position="344"/>
    </location>
</feature>
<dbReference type="Gene3D" id="3.30.70.330">
    <property type="match status" value="1"/>
</dbReference>